<evidence type="ECO:0000313" key="1">
    <source>
        <dbReference type="EMBL" id="KAG9332245.1"/>
    </source>
</evidence>
<comment type="caution">
    <text evidence="1">The sequence shown here is derived from an EMBL/GenBank/DDBJ whole genome shotgun (WGS) entry which is preliminary data.</text>
</comment>
<keyword evidence="2" id="KW-1185">Reference proteome</keyword>
<accession>A0A8T2MVV4</accession>
<dbReference type="AlphaFoldDB" id="A0A8T2MVV4"/>
<sequence>MCLANTSVFTHHSLEMGTAGAFAVYNSDTSESVYGKLPLVCGPLSQHAPGSRVACRLPRGHPNGIGMAWMSLWTPKPPHCSGESVLHCGGGRVAALPWLSGLRRMEQSAPPTMPALLPGRVILWCHCVM</sequence>
<evidence type="ECO:0000313" key="2">
    <source>
        <dbReference type="Proteomes" id="UP000824540"/>
    </source>
</evidence>
<organism evidence="1 2">
    <name type="scientific">Albula glossodonta</name>
    <name type="common">roundjaw bonefish</name>
    <dbReference type="NCBI Taxonomy" id="121402"/>
    <lineage>
        <taxon>Eukaryota</taxon>
        <taxon>Metazoa</taxon>
        <taxon>Chordata</taxon>
        <taxon>Craniata</taxon>
        <taxon>Vertebrata</taxon>
        <taxon>Euteleostomi</taxon>
        <taxon>Actinopterygii</taxon>
        <taxon>Neopterygii</taxon>
        <taxon>Teleostei</taxon>
        <taxon>Albuliformes</taxon>
        <taxon>Albulidae</taxon>
        <taxon>Albula</taxon>
    </lineage>
</organism>
<name>A0A8T2MVV4_9TELE</name>
<protein>
    <submittedName>
        <fullName evidence="1">Uncharacterized protein</fullName>
    </submittedName>
</protein>
<dbReference type="EMBL" id="JAFBMS010000249">
    <property type="protein sequence ID" value="KAG9332245.1"/>
    <property type="molecule type" value="Genomic_DNA"/>
</dbReference>
<dbReference type="Proteomes" id="UP000824540">
    <property type="component" value="Unassembled WGS sequence"/>
</dbReference>
<proteinExistence type="predicted"/>
<reference evidence="1" key="1">
    <citation type="thesis" date="2021" institute="BYU ScholarsArchive" country="Provo, UT, USA">
        <title>Applications of and Algorithms for Genome Assembly and Genomic Analyses with an Emphasis on Marine Teleosts.</title>
        <authorList>
            <person name="Pickett B.D."/>
        </authorList>
    </citation>
    <scope>NUCLEOTIDE SEQUENCE</scope>
    <source>
        <strain evidence="1">HI-2016</strain>
    </source>
</reference>
<gene>
    <name evidence="1" type="ORF">JZ751_015536</name>
</gene>